<organism evidence="2 3">
    <name type="scientific">Prorocentrum cordatum</name>
    <dbReference type="NCBI Taxonomy" id="2364126"/>
    <lineage>
        <taxon>Eukaryota</taxon>
        <taxon>Sar</taxon>
        <taxon>Alveolata</taxon>
        <taxon>Dinophyceae</taxon>
        <taxon>Prorocentrales</taxon>
        <taxon>Prorocentraceae</taxon>
        <taxon>Prorocentrum</taxon>
    </lineage>
</organism>
<dbReference type="Proteomes" id="UP001189429">
    <property type="component" value="Unassembled WGS sequence"/>
</dbReference>
<feature type="region of interest" description="Disordered" evidence="1">
    <location>
        <begin position="143"/>
        <end position="217"/>
    </location>
</feature>
<name>A0ABN9UJ52_9DINO</name>
<comment type="caution">
    <text evidence="2">The sequence shown here is derived from an EMBL/GenBank/DDBJ whole genome shotgun (WGS) entry which is preliminary data.</text>
</comment>
<sequence length="217" mass="23445">MHPADAPKLWIQESPDGVGTRIHNMIMGMAVAAKNGMNTAGFVSIPFECPIRVYHGAPYGVDPKIVYDFFFGLNSTDLFVNRRQPHVTKYANMAELEKYCTDVVPLGKPDPLAPGSQSMLDQSDVLMQFGALRTTKPQILQYLTKDRTSSAPSGPWRSGSGRARRRLPATGARPSRCTCGGATSSGSARTITGGRQTPGTWTRSTRSGTSRRRPGGG</sequence>
<dbReference type="EMBL" id="CAUYUJ010015864">
    <property type="protein sequence ID" value="CAK0859063.1"/>
    <property type="molecule type" value="Genomic_DNA"/>
</dbReference>
<keyword evidence="3" id="KW-1185">Reference proteome</keyword>
<evidence type="ECO:0000313" key="3">
    <source>
        <dbReference type="Proteomes" id="UP001189429"/>
    </source>
</evidence>
<proteinExistence type="predicted"/>
<protein>
    <submittedName>
        <fullName evidence="2">Uncharacterized protein</fullName>
    </submittedName>
</protein>
<evidence type="ECO:0000256" key="1">
    <source>
        <dbReference type="SAM" id="MobiDB-lite"/>
    </source>
</evidence>
<feature type="compositionally biased region" description="Polar residues" evidence="1">
    <location>
        <begin position="181"/>
        <end position="195"/>
    </location>
</feature>
<gene>
    <name evidence="2" type="ORF">PCOR1329_LOCUS48551</name>
</gene>
<evidence type="ECO:0000313" key="2">
    <source>
        <dbReference type="EMBL" id="CAK0859063.1"/>
    </source>
</evidence>
<accession>A0ABN9UJ52</accession>
<feature type="compositionally biased region" description="Low complexity" evidence="1">
    <location>
        <begin position="197"/>
        <end position="208"/>
    </location>
</feature>
<reference evidence="2" key="1">
    <citation type="submission" date="2023-10" db="EMBL/GenBank/DDBJ databases">
        <authorList>
            <person name="Chen Y."/>
            <person name="Shah S."/>
            <person name="Dougan E. K."/>
            <person name="Thang M."/>
            <person name="Chan C."/>
        </authorList>
    </citation>
    <scope>NUCLEOTIDE SEQUENCE [LARGE SCALE GENOMIC DNA]</scope>
</reference>